<reference evidence="1 2" key="1">
    <citation type="submission" date="2017-10" db="EMBL/GenBank/DDBJ databases">
        <title>Comparative genomics in systemic dimorphic fungi from Ajellomycetaceae.</title>
        <authorList>
            <person name="Munoz J.F."/>
            <person name="Mcewen J.G."/>
            <person name="Clay O.K."/>
            <person name="Cuomo C.A."/>
        </authorList>
    </citation>
    <scope>NUCLEOTIDE SEQUENCE [LARGE SCALE GENOMIC DNA]</scope>
    <source>
        <strain evidence="1 2">UAMH5409</strain>
    </source>
</reference>
<protein>
    <submittedName>
        <fullName evidence="1">Uncharacterized protein</fullName>
    </submittedName>
</protein>
<accession>A0A2B7WK87</accession>
<keyword evidence="2" id="KW-1185">Reference proteome</keyword>
<dbReference type="OrthoDB" id="5340558at2759"/>
<name>A0A2B7WK87_9EURO</name>
<proteinExistence type="predicted"/>
<comment type="caution">
    <text evidence="1">The sequence shown here is derived from an EMBL/GenBank/DDBJ whole genome shotgun (WGS) entry which is preliminary data.</text>
</comment>
<dbReference type="Proteomes" id="UP000223968">
    <property type="component" value="Unassembled WGS sequence"/>
</dbReference>
<dbReference type="AlphaFoldDB" id="A0A2B7WK87"/>
<organism evidence="1 2">
    <name type="scientific">Helicocarpus griseus UAMH5409</name>
    <dbReference type="NCBI Taxonomy" id="1447875"/>
    <lineage>
        <taxon>Eukaryota</taxon>
        <taxon>Fungi</taxon>
        <taxon>Dikarya</taxon>
        <taxon>Ascomycota</taxon>
        <taxon>Pezizomycotina</taxon>
        <taxon>Eurotiomycetes</taxon>
        <taxon>Eurotiomycetidae</taxon>
        <taxon>Onygenales</taxon>
        <taxon>Ajellomycetaceae</taxon>
        <taxon>Helicocarpus</taxon>
    </lineage>
</organism>
<sequence>MLQLPNEVLSMIIDHAMTRDDPLFLDYLLQNPYPVEKARRRADYLPDKDIETAARRERKVYTSWPNPDQFYLSPSQRPHLQDWCFINSTCRLLRTLGKPAFFARKTFVLSPELADKFRNSRLRGLSKEDQQLARRCFTSLVFAIGDYFFVPKSVLSLPRRLEIFPRVTRVDYLPCRDPCDRPEAYLESIRRRKPPACFVECLRLMGIDAKTLDVGIMVDSDDHFRRCENNILTGIYPLLKHVWTIKARETSSGMAS</sequence>
<evidence type="ECO:0000313" key="2">
    <source>
        <dbReference type="Proteomes" id="UP000223968"/>
    </source>
</evidence>
<evidence type="ECO:0000313" key="1">
    <source>
        <dbReference type="EMBL" id="PGG96921.1"/>
    </source>
</evidence>
<gene>
    <name evidence="1" type="ORF">AJ79_09400</name>
</gene>
<dbReference type="EMBL" id="PDNB01000263">
    <property type="protein sequence ID" value="PGG96921.1"/>
    <property type="molecule type" value="Genomic_DNA"/>
</dbReference>